<dbReference type="Proteomes" id="UP000636479">
    <property type="component" value="Unassembled WGS sequence"/>
</dbReference>
<proteinExistence type="predicted"/>
<name>A0A8H6VXH0_9AGAR</name>
<dbReference type="RefSeq" id="XP_037217811.1">
    <property type="nucleotide sequence ID" value="XM_037366399.1"/>
</dbReference>
<dbReference type="AlphaFoldDB" id="A0A8H6VXH0"/>
<organism evidence="2 3">
    <name type="scientific">Mycena indigotica</name>
    <dbReference type="NCBI Taxonomy" id="2126181"/>
    <lineage>
        <taxon>Eukaryota</taxon>
        <taxon>Fungi</taxon>
        <taxon>Dikarya</taxon>
        <taxon>Basidiomycota</taxon>
        <taxon>Agaricomycotina</taxon>
        <taxon>Agaricomycetes</taxon>
        <taxon>Agaricomycetidae</taxon>
        <taxon>Agaricales</taxon>
        <taxon>Marasmiineae</taxon>
        <taxon>Mycenaceae</taxon>
        <taxon>Mycena</taxon>
    </lineage>
</organism>
<evidence type="ECO:0000256" key="1">
    <source>
        <dbReference type="SAM" id="MobiDB-lite"/>
    </source>
</evidence>
<evidence type="ECO:0000313" key="2">
    <source>
        <dbReference type="EMBL" id="KAF7297452.1"/>
    </source>
</evidence>
<sequence>MGGGSLRCNIADPVTKPDPDSKSDPWTTAAALFAQSPHLAQYVHHLIIELQPVFNYRHEIPKASLAFLTLLVNVRIFEITPQSYMSWYHAPKAVPAPIFAFLRSRKDRPLDKVSVTKVGHLPIEWVIQALESTKNLYLYFCCLKEYDMDRGRLRTPMTKFLKYNHSAGASLPRTLSLHFSSNVVQLLSHTSFKKYLPSVHTLTMSEYGLESDLVPTIAFFGLLAPTVKHLVIDTMREINTFSMPCSWPALNTLEVHQTKDDLENEGEHPWILTHVLNEILSPTHASPELTELTIVLSHTIDDMPEGSIDPTRSKPVAWALNSTLMALFDRICASHSTLRTIRWVTVFSFTSTGYDDDDVYTPYPVEAALAQHLAFWEALTRALPKVAASGCLVFEDRKPTL</sequence>
<accession>A0A8H6VXH0</accession>
<evidence type="ECO:0000313" key="3">
    <source>
        <dbReference type="Proteomes" id="UP000636479"/>
    </source>
</evidence>
<dbReference type="EMBL" id="JACAZF010000008">
    <property type="protein sequence ID" value="KAF7297452.1"/>
    <property type="molecule type" value="Genomic_DNA"/>
</dbReference>
<gene>
    <name evidence="2" type="ORF">MIND_00978900</name>
</gene>
<dbReference type="GeneID" id="59348915"/>
<feature type="region of interest" description="Disordered" evidence="1">
    <location>
        <begin position="1"/>
        <end position="23"/>
    </location>
</feature>
<comment type="caution">
    <text evidence="2">The sequence shown here is derived from an EMBL/GenBank/DDBJ whole genome shotgun (WGS) entry which is preliminary data.</text>
</comment>
<reference evidence="2" key="1">
    <citation type="submission" date="2020-05" db="EMBL/GenBank/DDBJ databases">
        <title>Mycena genomes resolve the evolution of fungal bioluminescence.</title>
        <authorList>
            <person name="Tsai I.J."/>
        </authorList>
    </citation>
    <scope>NUCLEOTIDE SEQUENCE</scope>
    <source>
        <strain evidence="2">171206Taipei</strain>
    </source>
</reference>
<keyword evidence="3" id="KW-1185">Reference proteome</keyword>
<protein>
    <submittedName>
        <fullName evidence="2">Uncharacterized protein</fullName>
    </submittedName>
</protein>